<proteinExistence type="predicted"/>
<dbReference type="PANTHER" id="PTHR28230">
    <property type="entry name" value="CHROMOSOME 1, WHOLE GENOME SHOTGUN SEQUENCE"/>
    <property type="match status" value="1"/>
</dbReference>
<feature type="compositionally biased region" description="Acidic residues" evidence="1">
    <location>
        <begin position="206"/>
        <end position="220"/>
    </location>
</feature>
<feature type="compositionally biased region" description="Basic and acidic residues" evidence="1">
    <location>
        <begin position="144"/>
        <end position="166"/>
    </location>
</feature>
<feature type="region of interest" description="Disordered" evidence="1">
    <location>
        <begin position="1"/>
        <end position="22"/>
    </location>
</feature>
<dbReference type="Proteomes" id="UP000037136">
    <property type="component" value="Unassembled WGS sequence"/>
</dbReference>
<feature type="compositionally biased region" description="Basic and acidic residues" evidence="1">
    <location>
        <begin position="224"/>
        <end position="267"/>
    </location>
</feature>
<dbReference type="Pfam" id="PF19117">
    <property type="entry name" value="Mim2"/>
    <property type="match status" value="1"/>
</dbReference>
<dbReference type="GO" id="GO:0005741">
    <property type="term" value="C:mitochondrial outer membrane"/>
    <property type="evidence" value="ECO:0007669"/>
    <property type="project" value="TreeGrafter"/>
</dbReference>
<dbReference type="STRING" id="268505.A0A2A9P613"/>
<comment type="caution">
    <text evidence="2">The sequence shown here is derived from an EMBL/GenBank/DDBJ whole genome shotgun (WGS) entry which is preliminary data.</text>
</comment>
<feature type="region of interest" description="Disordered" evidence="1">
    <location>
        <begin position="138"/>
        <end position="169"/>
    </location>
</feature>
<dbReference type="OrthoDB" id="5555533at2759"/>
<reference evidence="2 3" key="1">
    <citation type="journal article" date="2015" name="BMC Genomics">
        <title>Gene expression during zombie ant biting behavior reflects the complexity underlying fungal parasitic behavioral manipulation.</title>
        <authorList>
            <person name="de Bekker C."/>
            <person name="Ohm R.A."/>
            <person name="Loreto R.G."/>
            <person name="Sebastian A."/>
            <person name="Albert I."/>
            <person name="Merrow M."/>
            <person name="Brachmann A."/>
            <person name="Hughes D.P."/>
        </authorList>
    </citation>
    <scope>NUCLEOTIDE SEQUENCE [LARGE SCALE GENOMIC DNA]</scope>
    <source>
        <strain evidence="2 3">SC16a</strain>
    </source>
</reference>
<dbReference type="GO" id="GO:0045040">
    <property type="term" value="P:protein insertion into mitochondrial outer membrane"/>
    <property type="evidence" value="ECO:0007669"/>
    <property type="project" value="InterPro"/>
</dbReference>
<evidence type="ECO:0000256" key="1">
    <source>
        <dbReference type="SAM" id="MobiDB-lite"/>
    </source>
</evidence>
<protein>
    <submittedName>
        <fullName evidence="2">Uncharacterized protein</fullName>
    </submittedName>
</protein>
<dbReference type="AlphaFoldDB" id="A0A2A9P613"/>
<feature type="region of interest" description="Disordered" evidence="1">
    <location>
        <begin position="189"/>
        <end position="267"/>
    </location>
</feature>
<dbReference type="PANTHER" id="PTHR28230:SF1">
    <property type="entry name" value="MITOCHONDRIAL IMPORT PROTEIN 2"/>
    <property type="match status" value="1"/>
</dbReference>
<dbReference type="GO" id="GO:0070096">
    <property type="term" value="P:mitochondrial outer membrane translocase complex assembly"/>
    <property type="evidence" value="ECO:0007669"/>
    <property type="project" value="InterPro"/>
</dbReference>
<feature type="compositionally biased region" description="Low complexity" evidence="1">
    <location>
        <begin position="190"/>
        <end position="203"/>
    </location>
</feature>
<reference evidence="2 3" key="2">
    <citation type="journal article" date="2017" name="Sci. Rep.">
        <title>Ant-infecting Ophiocordyceps genomes reveal a high diversity of potential behavioral manipulation genes and a possible major role for enterotoxins.</title>
        <authorList>
            <person name="de Bekker C."/>
            <person name="Ohm R.A."/>
            <person name="Evans H.C."/>
            <person name="Brachmann A."/>
            <person name="Hughes D.P."/>
        </authorList>
    </citation>
    <scope>NUCLEOTIDE SEQUENCE [LARGE SCALE GENOMIC DNA]</scope>
    <source>
        <strain evidence="2 3">SC16a</strain>
    </source>
</reference>
<gene>
    <name evidence="2" type="ORF">XA68_16014</name>
</gene>
<organism evidence="2 3">
    <name type="scientific">Ophiocordyceps unilateralis</name>
    <name type="common">Zombie-ant fungus</name>
    <name type="synonym">Torrubia unilateralis</name>
    <dbReference type="NCBI Taxonomy" id="268505"/>
    <lineage>
        <taxon>Eukaryota</taxon>
        <taxon>Fungi</taxon>
        <taxon>Dikarya</taxon>
        <taxon>Ascomycota</taxon>
        <taxon>Pezizomycotina</taxon>
        <taxon>Sordariomycetes</taxon>
        <taxon>Hypocreomycetidae</taxon>
        <taxon>Hypocreales</taxon>
        <taxon>Ophiocordycipitaceae</taxon>
        <taxon>Ophiocordyceps</taxon>
    </lineage>
</organism>
<sequence length="280" mass="31201">MADSDDVDSLPSLSTTEIYSDSEPDAQAEWERSLEQLQLVLTMILVPWLGKYFGRKFAYWGWARYMEWMHNVEIRWTNKRLFKGRQLCIHESSSLIRRRLLRHYVEEIRKEEDAERARDKEKAIRRLCHLRHVGPRVIPTTEAEAPRGPDAEYEPKRQADPEEPHEGGAGLNLAAALDVVLCAPADPSTVVGSDVDGAAVGGAELTGEDDGADKGEEDGQGVEGYHEDRADHGWDEGGEEAHVTDDGRDKQDPDEGADAREELADVDHGDGVGAAFFLLL</sequence>
<dbReference type="InterPro" id="IPR037652">
    <property type="entry name" value="Mim2"/>
</dbReference>
<name>A0A2A9P613_OPHUN</name>
<dbReference type="EMBL" id="LAZP02000511">
    <property type="protein sequence ID" value="PFH56778.1"/>
    <property type="molecule type" value="Genomic_DNA"/>
</dbReference>
<keyword evidence="3" id="KW-1185">Reference proteome</keyword>
<accession>A0A2A9P613</accession>
<evidence type="ECO:0000313" key="2">
    <source>
        <dbReference type="EMBL" id="PFH56778.1"/>
    </source>
</evidence>
<evidence type="ECO:0000313" key="3">
    <source>
        <dbReference type="Proteomes" id="UP000037136"/>
    </source>
</evidence>